<dbReference type="SUPFAM" id="SSF54447">
    <property type="entry name" value="ssDNA-binding transcriptional regulator domain"/>
    <property type="match status" value="1"/>
</dbReference>
<proteinExistence type="predicted"/>
<name>A0A146KAM1_9EUKA</name>
<dbReference type="Gene3D" id="2.30.31.10">
    <property type="entry name" value="Transcriptional Coactivator Pc4, Chain A"/>
    <property type="match status" value="1"/>
</dbReference>
<dbReference type="AlphaFoldDB" id="A0A146KAM1"/>
<accession>A0A146KAM1</accession>
<dbReference type="InterPro" id="IPR009044">
    <property type="entry name" value="ssDNA-bd_transcriptional_reg"/>
</dbReference>
<dbReference type="GO" id="GO:0003677">
    <property type="term" value="F:DNA binding"/>
    <property type="evidence" value="ECO:0007669"/>
    <property type="project" value="InterPro"/>
</dbReference>
<feature type="non-terminal residue" evidence="2">
    <location>
        <position position="116"/>
    </location>
</feature>
<evidence type="ECO:0000313" key="2">
    <source>
        <dbReference type="EMBL" id="JAP93873.1"/>
    </source>
</evidence>
<feature type="non-terminal residue" evidence="2">
    <location>
        <position position="1"/>
    </location>
</feature>
<gene>
    <name evidence="2" type="ORF">TPC1_13667</name>
</gene>
<evidence type="ECO:0000259" key="1">
    <source>
        <dbReference type="Pfam" id="PF02229"/>
    </source>
</evidence>
<organism evidence="2">
    <name type="scientific">Trepomonas sp. PC1</name>
    <dbReference type="NCBI Taxonomy" id="1076344"/>
    <lineage>
        <taxon>Eukaryota</taxon>
        <taxon>Metamonada</taxon>
        <taxon>Diplomonadida</taxon>
        <taxon>Hexamitidae</taxon>
        <taxon>Hexamitinae</taxon>
        <taxon>Trepomonas</taxon>
    </lineage>
</organism>
<sequence length="116" mass="13446">EIKSSVLSELSGEEKELTKPKKIIKIRKASHIKKEEEVHTRKIQTIERLPIKKSEDGNDYIEPKENFRITNSKFKGKHYCDIRKYFGTKPSGKGICLNIQQMEVLMSKINEIKSAI</sequence>
<dbReference type="EMBL" id="GDID01002733">
    <property type="protein sequence ID" value="JAP93873.1"/>
    <property type="molecule type" value="Transcribed_RNA"/>
</dbReference>
<protein>
    <submittedName>
        <fullName evidence="2">Transcriptional coactivator p15 domain-containing protein</fullName>
    </submittedName>
</protein>
<dbReference type="GO" id="GO:0006355">
    <property type="term" value="P:regulation of DNA-templated transcription"/>
    <property type="evidence" value="ECO:0007669"/>
    <property type="project" value="InterPro"/>
</dbReference>
<dbReference type="InterPro" id="IPR003173">
    <property type="entry name" value="PC4_C"/>
</dbReference>
<feature type="domain" description="Transcriptional coactivator p15 (PC4) C-terminal" evidence="1">
    <location>
        <begin position="63"/>
        <end position="106"/>
    </location>
</feature>
<reference evidence="2" key="1">
    <citation type="submission" date="2015-07" db="EMBL/GenBank/DDBJ databases">
        <title>Adaptation to a free-living lifestyle via gene acquisitions in the diplomonad Trepomonas sp. PC1.</title>
        <authorList>
            <person name="Xu F."/>
            <person name="Jerlstrom-Hultqvist J."/>
            <person name="Kolisko M."/>
            <person name="Simpson A.G.B."/>
            <person name="Roger A.J."/>
            <person name="Svard S.G."/>
            <person name="Andersson J.O."/>
        </authorList>
    </citation>
    <scope>NUCLEOTIDE SEQUENCE</scope>
    <source>
        <strain evidence="2">PC1</strain>
    </source>
</reference>
<dbReference type="Pfam" id="PF02229">
    <property type="entry name" value="PC4"/>
    <property type="match status" value="1"/>
</dbReference>